<organism evidence="2">
    <name type="scientific">termite gut metagenome</name>
    <dbReference type="NCBI Taxonomy" id="433724"/>
    <lineage>
        <taxon>unclassified sequences</taxon>
        <taxon>metagenomes</taxon>
        <taxon>organismal metagenomes</taxon>
    </lineage>
</organism>
<sequence length="319" mass="37068">MNIEDVGNETFHDDEKSKRGCKPKANKQEYRFMVRFNKANNDRFLSLFRQSGMKSKSRLIADCVLNKTVKIITVNKSVMNHFYFQSFGEYQTLLEQFNVTAEEVKGEHNGKPYNGILYCITDEKENKLGRPFKSSLFGKEVGCDALQRHYELSKAAVEKKKIRENLRPVILRAMQKATSMEDFNQLIREKGIGMIVRKNEQGRIYGVTFIDYQNRTILNRALVWEKSSRQMVSMSYSITIQNKEVKQGRGLYVTNQDKRKTSIKTGVRNCLPVQSSVFLTRSSQVMIMRQKTLPKNWNTKRNFVERKLKGERKDGTIVG</sequence>
<dbReference type="EMBL" id="SNRY01004420">
    <property type="protein sequence ID" value="KAA6317746.1"/>
    <property type="molecule type" value="Genomic_DNA"/>
</dbReference>
<feature type="region of interest" description="Disordered" evidence="1">
    <location>
        <begin position="1"/>
        <end position="22"/>
    </location>
</feature>
<comment type="caution">
    <text evidence="2">The sequence shown here is derived from an EMBL/GenBank/DDBJ whole genome shotgun (WGS) entry which is preliminary data.</text>
</comment>
<dbReference type="AlphaFoldDB" id="A0A5J4Q714"/>
<dbReference type="Pfam" id="PF19514">
    <property type="entry name" value="MobC_2"/>
    <property type="match status" value="1"/>
</dbReference>
<name>A0A5J4Q714_9ZZZZ</name>
<gene>
    <name evidence="2" type="ORF">EZS27_032146</name>
</gene>
<reference evidence="2" key="1">
    <citation type="submission" date="2019-03" db="EMBL/GenBank/DDBJ databases">
        <title>Single cell metagenomics reveals metabolic interactions within the superorganism composed of flagellate Streblomastix strix and complex community of Bacteroidetes bacteria on its surface.</title>
        <authorList>
            <person name="Treitli S.C."/>
            <person name="Kolisko M."/>
            <person name="Husnik F."/>
            <person name="Keeling P."/>
            <person name="Hampl V."/>
        </authorList>
    </citation>
    <scope>NUCLEOTIDE SEQUENCE</scope>
    <source>
        <strain evidence="2">STM</strain>
    </source>
</reference>
<accession>A0A5J4Q714</accession>
<dbReference type="InterPro" id="IPR045788">
    <property type="entry name" value="MobC_2"/>
</dbReference>
<protein>
    <submittedName>
        <fullName evidence="2">Uncharacterized protein</fullName>
    </submittedName>
</protein>
<evidence type="ECO:0000256" key="1">
    <source>
        <dbReference type="SAM" id="MobiDB-lite"/>
    </source>
</evidence>
<evidence type="ECO:0000313" key="2">
    <source>
        <dbReference type="EMBL" id="KAA6317746.1"/>
    </source>
</evidence>
<proteinExistence type="predicted"/>